<proteinExistence type="predicted"/>
<accession>A0ABS9LFU2</accession>
<reference evidence="1" key="1">
    <citation type="submission" date="2022-01" db="EMBL/GenBank/DDBJ databases">
        <title>Genome sequnece data of strain Bradyrhizobium sp. nov.</title>
        <authorList>
            <person name="Zhang J."/>
        </authorList>
    </citation>
    <scope>NUCLEOTIDE SEQUENCE</scope>
    <source>
        <strain evidence="1">WYCCWR 12774</strain>
    </source>
</reference>
<organism evidence="1 2">
    <name type="scientific">Bradyrhizobium zhengyangense</name>
    <dbReference type="NCBI Taxonomy" id="2911009"/>
    <lineage>
        <taxon>Bacteria</taxon>
        <taxon>Pseudomonadati</taxon>
        <taxon>Pseudomonadota</taxon>
        <taxon>Alphaproteobacteria</taxon>
        <taxon>Hyphomicrobiales</taxon>
        <taxon>Nitrobacteraceae</taxon>
        <taxon>Bradyrhizobium</taxon>
    </lineage>
</organism>
<gene>
    <name evidence="1" type="ORF">L6637_02870</name>
</gene>
<name>A0ABS9LFU2_9BRAD</name>
<dbReference type="RefSeq" id="WP_237869076.1">
    <property type="nucleotide sequence ID" value="NZ_JAKLUA010000001.1"/>
</dbReference>
<dbReference type="Proteomes" id="UP001139012">
    <property type="component" value="Unassembled WGS sequence"/>
</dbReference>
<keyword evidence="2" id="KW-1185">Reference proteome</keyword>
<dbReference type="EMBL" id="JAKLUA010000001">
    <property type="protein sequence ID" value="MCG2665874.1"/>
    <property type="molecule type" value="Genomic_DNA"/>
</dbReference>
<evidence type="ECO:0008006" key="3">
    <source>
        <dbReference type="Google" id="ProtNLM"/>
    </source>
</evidence>
<sequence>MRNEPRNVGVFVEHGGRHVARFIGEREDGTLDARRLGNKFAFPNVYTQWRTYWRREMLSGIESLAKAKTANYFVEHGGEIHETEGDSADEICTFIFNLVVGGGVLEAYQWGSDEDGNVALASEITATLDQLQLLANDRELFTRHPIVKERPVSGQHVTHTPAFSQRNGKLYVFDHIDLNGSRPTKIKERAGLLGYMFSDIRAAEHDAVAYSLVRPPLENASDAIDYAKKVLGSESSVVNWTDERARSAFLEERRRVADAA</sequence>
<protein>
    <recommendedName>
        <fullName evidence="3">DUF4238 domain-containing protein</fullName>
    </recommendedName>
</protein>
<comment type="caution">
    <text evidence="1">The sequence shown here is derived from an EMBL/GenBank/DDBJ whole genome shotgun (WGS) entry which is preliminary data.</text>
</comment>
<evidence type="ECO:0000313" key="2">
    <source>
        <dbReference type="Proteomes" id="UP001139012"/>
    </source>
</evidence>
<evidence type="ECO:0000313" key="1">
    <source>
        <dbReference type="EMBL" id="MCG2665874.1"/>
    </source>
</evidence>